<proteinExistence type="predicted"/>
<keyword evidence="2" id="KW-1185">Reference proteome</keyword>
<organism evidence="1 2">
    <name type="scientific">Pistacia integerrima</name>
    <dbReference type="NCBI Taxonomy" id="434235"/>
    <lineage>
        <taxon>Eukaryota</taxon>
        <taxon>Viridiplantae</taxon>
        <taxon>Streptophyta</taxon>
        <taxon>Embryophyta</taxon>
        <taxon>Tracheophyta</taxon>
        <taxon>Spermatophyta</taxon>
        <taxon>Magnoliopsida</taxon>
        <taxon>eudicotyledons</taxon>
        <taxon>Gunneridae</taxon>
        <taxon>Pentapetalae</taxon>
        <taxon>rosids</taxon>
        <taxon>malvids</taxon>
        <taxon>Sapindales</taxon>
        <taxon>Anacardiaceae</taxon>
        <taxon>Pistacia</taxon>
    </lineage>
</organism>
<reference evidence="2" key="1">
    <citation type="journal article" date="2023" name="G3 (Bethesda)">
        <title>Genome assembly and association tests identify interacting loci associated with vigor, precocity, and sex in interspecific pistachio rootstocks.</title>
        <authorList>
            <person name="Palmer W."/>
            <person name="Jacygrad E."/>
            <person name="Sagayaradj S."/>
            <person name="Cavanaugh K."/>
            <person name="Han R."/>
            <person name="Bertier L."/>
            <person name="Beede B."/>
            <person name="Kafkas S."/>
            <person name="Golino D."/>
            <person name="Preece J."/>
            <person name="Michelmore R."/>
        </authorList>
    </citation>
    <scope>NUCLEOTIDE SEQUENCE [LARGE SCALE GENOMIC DNA]</scope>
</reference>
<name>A0ACC0ZDU9_9ROSI</name>
<gene>
    <name evidence="1" type="ORF">Pint_16551</name>
</gene>
<accession>A0ACC0ZDU9</accession>
<dbReference type="EMBL" id="CM047737">
    <property type="protein sequence ID" value="KAJ0049326.1"/>
    <property type="molecule type" value="Genomic_DNA"/>
</dbReference>
<dbReference type="Proteomes" id="UP001163603">
    <property type="component" value="Chromosome 2"/>
</dbReference>
<evidence type="ECO:0000313" key="1">
    <source>
        <dbReference type="EMBL" id="KAJ0049326.1"/>
    </source>
</evidence>
<comment type="caution">
    <text evidence="1">The sequence shown here is derived from an EMBL/GenBank/DDBJ whole genome shotgun (WGS) entry which is preliminary data.</text>
</comment>
<evidence type="ECO:0000313" key="2">
    <source>
        <dbReference type="Proteomes" id="UP001163603"/>
    </source>
</evidence>
<sequence>MGIASTRGDVYSFGVLLMETFTRKKPTDEMLAGEMSLKNLVESSLPHAVTEFVDANLLRDKNPFDAKVNCMLSIMDLALKCSMESPEQSINMKDALAKLTKIKLQFHKDVGAPN</sequence>
<protein>
    <submittedName>
        <fullName evidence="1">Uncharacterized protein</fullName>
    </submittedName>
</protein>